<dbReference type="Gene3D" id="3.50.50.100">
    <property type="match status" value="1"/>
</dbReference>
<dbReference type="InterPro" id="IPR036188">
    <property type="entry name" value="FAD/NAD-bd_sf"/>
</dbReference>
<dbReference type="EMBL" id="BAAALY010000009">
    <property type="protein sequence ID" value="GAA1546692.1"/>
    <property type="molecule type" value="Genomic_DNA"/>
</dbReference>
<dbReference type="PRINTS" id="PR00469">
    <property type="entry name" value="PNDRDTASEII"/>
</dbReference>
<name>A0ABN2BTF2_9MICO</name>
<evidence type="ECO:0000256" key="1">
    <source>
        <dbReference type="ARBA" id="ARBA00001974"/>
    </source>
</evidence>
<feature type="domain" description="FAD/NAD(P)-binding" evidence="6">
    <location>
        <begin position="4"/>
        <end position="294"/>
    </location>
</feature>
<dbReference type="PRINTS" id="PR00368">
    <property type="entry name" value="FADPNR"/>
</dbReference>
<evidence type="ECO:0000313" key="8">
    <source>
        <dbReference type="Proteomes" id="UP001501791"/>
    </source>
</evidence>
<protein>
    <submittedName>
        <fullName evidence="7">FAD-dependent oxidoreductase</fullName>
    </submittedName>
</protein>
<keyword evidence="3" id="KW-0285">Flavoprotein</keyword>
<keyword evidence="5" id="KW-0560">Oxidoreductase</keyword>
<dbReference type="Pfam" id="PF07992">
    <property type="entry name" value="Pyr_redox_2"/>
    <property type="match status" value="1"/>
</dbReference>
<evidence type="ECO:0000256" key="4">
    <source>
        <dbReference type="ARBA" id="ARBA00022827"/>
    </source>
</evidence>
<evidence type="ECO:0000259" key="6">
    <source>
        <dbReference type="Pfam" id="PF07992"/>
    </source>
</evidence>
<dbReference type="PANTHER" id="PTHR42913:SF3">
    <property type="entry name" value="64 KDA MITOCHONDRIAL NADH DEHYDROGENASE (EUROFUNG)"/>
    <property type="match status" value="1"/>
</dbReference>
<comment type="similarity">
    <text evidence="2">Belongs to the NADH dehydrogenase family.</text>
</comment>
<evidence type="ECO:0000256" key="2">
    <source>
        <dbReference type="ARBA" id="ARBA00005272"/>
    </source>
</evidence>
<comment type="cofactor">
    <cofactor evidence="1">
        <name>FAD</name>
        <dbReference type="ChEBI" id="CHEBI:57692"/>
    </cofactor>
</comment>
<dbReference type="Proteomes" id="UP001501791">
    <property type="component" value="Unassembled WGS sequence"/>
</dbReference>
<dbReference type="InterPro" id="IPR051169">
    <property type="entry name" value="NADH-Q_oxidoreductase"/>
</dbReference>
<gene>
    <name evidence="7" type="ORF">GCM10009691_21420</name>
</gene>
<sequence>MTHHVVIIGAGYAGLSAAIKLAKKTNRQNVRITLINNHHQFIERVRMHQLAAGHRLREWPLTQVLEGTGIELVVANVDAIDPHGRTVNIDAESGTVEYDTLVYALGSGLPANTVPGTSTNAHSVVNPIEAARLRDQIRNLPAGSAVAVVGGGLTGIETATELAETLPDLNVQLCSGTEPGHWLAPAGQRHLRQALERLNITTHIGRVADVAPTSIALEDGRTISAAMTVWTAGFRVPPVAWKAGIQVDDHNRIVVDEHLRSVSHPEIYAIGDAAAPAAAGHESRMSCQTALPMGKYVAETIIRQLTGHNPKPHTIRYIWQNVSLGRRDGVTQFTRTNDSPLPAVMTGRNSARFKEAVTRGAAHYSTRH</sequence>
<evidence type="ECO:0000313" key="7">
    <source>
        <dbReference type="EMBL" id="GAA1546692.1"/>
    </source>
</evidence>
<dbReference type="PANTHER" id="PTHR42913">
    <property type="entry name" value="APOPTOSIS-INDUCING FACTOR 1"/>
    <property type="match status" value="1"/>
</dbReference>
<dbReference type="InterPro" id="IPR023753">
    <property type="entry name" value="FAD/NAD-binding_dom"/>
</dbReference>
<evidence type="ECO:0000256" key="3">
    <source>
        <dbReference type="ARBA" id="ARBA00022630"/>
    </source>
</evidence>
<dbReference type="RefSeq" id="WP_346036101.1">
    <property type="nucleotide sequence ID" value="NZ_BAAALY010000009.1"/>
</dbReference>
<keyword evidence="4" id="KW-0274">FAD</keyword>
<dbReference type="SUPFAM" id="SSF51905">
    <property type="entry name" value="FAD/NAD(P)-binding domain"/>
    <property type="match status" value="1"/>
</dbReference>
<organism evidence="7 8">
    <name type="scientific">Brevibacterium picturae</name>
    <dbReference type="NCBI Taxonomy" id="260553"/>
    <lineage>
        <taxon>Bacteria</taxon>
        <taxon>Bacillati</taxon>
        <taxon>Actinomycetota</taxon>
        <taxon>Actinomycetes</taxon>
        <taxon>Micrococcales</taxon>
        <taxon>Brevibacteriaceae</taxon>
        <taxon>Brevibacterium</taxon>
    </lineage>
</organism>
<accession>A0ABN2BTF2</accession>
<keyword evidence="8" id="KW-1185">Reference proteome</keyword>
<proteinExistence type="inferred from homology"/>
<evidence type="ECO:0000256" key="5">
    <source>
        <dbReference type="ARBA" id="ARBA00023002"/>
    </source>
</evidence>
<comment type="caution">
    <text evidence="7">The sequence shown here is derived from an EMBL/GenBank/DDBJ whole genome shotgun (WGS) entry which is preliminary data.</text>
</comment>
<reference evidence="7 8" key="1">
    <citation type="journal article" date="2019" name="Int. J. Syst. Evol. Microbiol.">
        <title>The Global Catalogue of Microorganisms (GCM) 10K type strain sequencing project: providing services to taxonomists for standard genome sequencing and annotation.</title>
        <authorList>
            <consortium name="The Broad Institute Genomics Platform"/>
            <consortium name="The Broad Institute Genome Sequencing Center for Infectious Disease"/>
            <person name="Wu L."/>
            <person name="Ma J."/>
        </authorList>
    </citation>
    <scope>NUCLEOTIDE SEQUENCE [LARGE SCALE GENOMIC DNA]</scope>
    <source>
        <strain evidence="7 8">JCM 13319</strain>
    </source>
</reference>